<evidence type="ECO:0000313" key="2">
    <source>
        <dbReference type="Ensembl" id="ENSCPRP00005010361.1"/>
    </source>
</evidence>
<protein>
    <submittedName>
        <fullName evidence="2">Uncharacterized protein</fullName>
    </submittedName>
</protein>
<name>A0A7M4EIT1_CROPO</name>
<dbReference type="Ensembl" id="ENSCPRT00005012197.1">
    <property type="protein sequence ID" value="ENSCPRP00005010361.1"/>
    <property type="gene ID" value="ENSCPRG00005007379.1"/>
</dbReference>
<dbReference type="Proteomes" id="UP000594220">
    <property type="component" value="Unplaced"/>
</dbReference>
<proteinExistence type="predicted"/>
<keyword evidence="1" id="KW-0732">Signal</keyword>
<feature type="signal peptide" evidence="1">
    <location>
        <begin position="1"/>
        <end position="22"/>
    </location>
</feature>
<dbReference type="AlphaFoldDB" id="A0A7M4EIT1"/>
<reference evidence="2" key="1">
    <citation type="submission" date="2025-08" db="UniProtKB">
        <authorList>
            <consortium name="Ensembl"/>
        </authorList>
    </citation>
    <scope>IDENTIFICATION</scope>
</reference>
<feature type="chain" id="PRO_5029492368" evidence="1">
    <location>
        <begin position="23"/>
        <end position="104"/>
    </location>
</feature>
<organism evidence="2 3">
    <name type="scientific">Crocodylus porosus</name>
    <name type="common">Saltwater crocodile</name>
    <name type="synonym">Estuarine crocodile</name>
    <dbReference type="NCBI Taxonomy" id="8502"/>
    <lineage>
        <taxon>Eukaryota</taxon>
        <taxon>Metazoa</taxon>
        <taxon>Chordata</taxon>
        <taxon>Craniata</taxon>
        <taxon>Vertebrata</taxon>
        <taxon>Euteleostomi</taxon>
        <taxon>Archelosauria</taxon>
        <taxon>Archosauria</taxon>
        <taxon>Crocodylia</taxon>
        <taxon>Longirostres</taxon>
        <taxon>Crocodylidae</taxon>
        <taxon>Crocodylus</taxon>
    </lineage>
</organism>
<evidence type="ECO:0000313" key="3">
    <source>
        <dbReference type="Proteomes" id="UP000594220"/>
    </source>
</evidence>
<accession>A0A7M4EIT1</accession>
<evidence type="ECO:0000256" key="1">
    <source>
        <dbReference type="SAM" id="SignalP"/>
    </source>
</evidence>
<keyword evidence="3" id="KW-1185">Reference proteome</keyword>
<sequence>MSNVVQIQVLLLILLGLTQVRLQVPASSGNGRGCQTAVIGCCAWQQWDRYQLLLLWPWQCCMHMLRERCSAPLGTGSPGPGASGCFFPAPGLHKESIQKFHALV</sequence>
<reference evidence="2" key="2">
    <citation type="submission" date="2025-09" db="UniProtKB">
        <authorList>
            <consortium name="Ensembl"/>
        </authorList>
    </citation>
    <scope>IDENTIFICATION</scope>
</reference>